<evidence type="ECO:0000259" key="6">
    <source>
        <dbReference type="SMART" id="SM00724"/>
    </source>
</evidence>
<dbReference type="PANTHER" id="PTHR12560">
    <property type="entry name" value="LONGEVITY ASSURANCE FACTOR 1 LAG1"/>
    <property type="match status" value="1"/>
</dbReference>
<sequence length="305" mass="34759">MAVMTITLVPMFWCEVRGVTEMREHPALRNTPDMPQVADLWIAVVMALGIIAVRYVLVRALEPVSRAILPPHLRDSAFRIDRLATSLFNAFYFSWVSIVGYIILKNEEWFPASLGGSGDFDQAFKVFDIVPTSSAKLYVLLQLAYQIHNLIYVLLLKPLDNDVMDFVVHDFTAILLIGSSYLTNYYAIGATIGFLNDACDIAMFTFSVSTDSERKPVIAVMTLTILVVWGYTRLYVYPLEILSGVFTESPKDNPNLSPLFFWLMRIMLSFLLVLQTWWLVLFAEKGRRKLLRPTVTTQLKQIVRV</sequence>
<feature type="transmembrane region" description="Helical" evidence="5">
    <location>
        <begin position="82"/>
        <end position="104"/>
    </location>
</feature>
<evidence type="ECO:0000256" key="3">
    <source>
        <dbReference type="ARBA" id="ARBA00022989"/>
    </source>
</evidence>
<comment type="subcellular location">
    <subcellularLocation>
        <location evidence="1">Membrane</location>
        <topology evidence="1">Multi-pass membrane protein</topology>
    </subcellularLocation>
</comment>
<gene>
    <name evidence="7" type="ORF">Poli38472_000980</name>
</gene>
<dbReference type="PANTHER" id="PTHR12560:SF0">
    <property type="entry name" value="LD18904P"/>
    <property type="match status" value="1"/>
</dbReference>
<dbReference type="GO" id="GO:0050291">
    <property type="term" value="F:sphingosine N-acyltransferase activity"/>
    <property type="evidence" value="ECO:0007669"/>
    <property type="project" value="InterPro"/>
</dbReference>
<evidence type="ECO:0000313" key="8">
    <source>
        <dbReference type="Proteomes" id="UP000794436"/>
    </source>
</evidence>
<keyword evidence="3 5" id="KW-1133">Transmembrane helix</keyword>
<protein>
    <recommendedName>
        <fullName evidence="6">TLC domain-containing protein</fullName>
    </recommendedName>
</protein>
<feature type="transmembrane region" description="Helical" evidence="5">
    <location>
        <begin position="218"/>
        <end position="239"/>
    </location>
</feature>
<dbReference type="Proteomes" id="UP000794436">
    <property type="component" value="Unassembled WGS sequence"/>
</dbReference>
<evidence type="ECO:0000256" key="4">
    <source>
        <dbReference type="ARBA" id="ARBA00023136"/>
    </source>
</evidence>
<comment type="caution">
    <text evidence="7">The sequence shown here is derived from an EMBL/GenBank/DDBJ whole genome shotgun (WGS) entry which is preliminary data.</text>
</comment>
<organism evidence="7 8">
    <name type="scientific">Pythium oligandrum</name>
    <name type="common">Mycoparasitic fungus</name>
    <dbReference type="NCBI Taxonomy" id="41045"/>
    <lineage>
        <taxon>Eukaryota</taxon>
        <taxon>Sar</taxon>
        <taxon>Stramenopiles</taxon>
        <taxon>Oomycota</taxon>
        <taxon>Peronosporomycetes</taxon>
        <taxon>Pythiales</taxon>
        <taxon>Pythiaceae</taxon>
        <taxon>Pythium</taxon>
    </lineage>
</organism>
<dbReference type="EMBL" id="SPLM01000108">
    <property type="protein sequence ID" value="TMW60938.1"/>
    <property type="molecule type" value="Genomic_DNA"/>
</dbReference>
<keyword evidence="4 5" id="KW-0472">Membrane</keyword>
<proteinExistence type="predicted"/>
<dbReference type="GO" id="GO:0016020">
    <property type="term" value="C:membrane"/>
    <property type="evidence" value="ECO:0007669"/>
    <property type="project" value="UniProtKB-SubCell"/>
</dbReference>
<dbReference type="Pfam" id="PF03798">
    <property type="entry name" value="TRAM_LAG1_CLN8"/>
    <property type="match status" value="1"/>
</dbReference>
<accession>A0A8K1CE77</accession>
<evidence type="ECO:0000256" key="5">
    <source>
        <dbReference type="SAM" id="Phobius"/>
    </source>
</evidence>
<dbReference type="AlphaFoldDB" id="A0A8K1CE77"/>
<feature type="transmembrane region" description="Helical" evidence="5">
    <location>
        <begin position="40"/>
        <end position="61"/>
    </location>
</feature>
<dbReference type="InterPro" id="IPR006634">
    <property type="entry name" value="TLC-dom"/>
</dbReference>
<evidence type="ECO:0000256" key="2">
    <source>
        <dbReference type="ARBA" id="ARBA00022692"/>
    </source>
</evidence>
<dbReference type="InterPro" id="IPR016439">
    <property type="entry name" value="Lag1/Lac1-like"/>
</dbReference>
<keyword evidence="8" id="KW-1185">Reference proteome</keyword>
<dbReference type="GO" id="GO:0046513">
    <property type="term" value="P:ceramide biosynthetic process"/>
    <property type="evidence" value="ECO:0007669"/>
    <property type="project" value="InterPro"/>
</dbReference>
<feature type="transmembrane region" description="Helical" evidence="5">
    <location>
        <begin position="259"/>
        <end position="282"/>
    </location>
</feature>
<evidence type="ECO:0000313" key="7">
    <source>
        <dbReference type="EMBL" id="TMW60938.1"/>
    </source>
</evidence>
<evidence type="ECO:0000256" key="1">
    <source>
        <dbReference type="ARBA" id="ARBA00004141"/>
    </source>
</evidence>
<keyword evidence="2 5" id="KW-0812">Transmembrane</keyword>
<dbReference type="GO" id="GO:0005783">
    <property type="term" value="C:endoplasmic reticulum"/>
    <property type="evidence" value="ECO:0007669"/>
    <property type="project" value="TreeGrafter"/>
</dbReference>
<feature type="domain" description="TLC" evidence="6">
    <location>
        <begin position="81"/>
        <end position="291"/>
    </location>
</feature>
<reference evidence="7" key="1">
    <citation type="submission" date="2019-03" db="EMBL/GenBank/DDBJ databases">
        <title>Long read genome sequence of the mycoparasitic Pythium oligandrum ATCC 38472 isolated from sugarbeet rhizosphere.</title>
        <authorList>
            <person name="Gaulin E."/>
        </authorList>
    </citation>
    <scope>NUCLEOTIDE SEQUENCE</scope>
    <source>
        <strain evidence="7">ATCC 38472_TT</strain>
    </source>
</reference>
<dbReference type="OrthoDB" id="537032at2759"/>
<dbReference type="SMART" id="SM00724">
    <property type="entry name" value="TLC"/>
    <property type="match status" value="1"/>
</dbReference>
<name>A0A8K1CE77_PYTOL</name>